<reference evidence="4" key="2">
    <citation type="journal article" date="2022" name="Hortic Res">
        <title>The genome of Dioscorea zingiberensis sheds light on the biosynthesis, origin and evolution of the medicinally important diosgenin saponins.</title>
        <authorList>
            <person name="Li Y."/>
            <person name="Tan C."/>
            <person name="Li Z."/>
            <person name="Guo J."/>
            <person name="Li S."/>
            <person name="Chen X."/>
            <person name="Wang C."/>
            <person name="Dai X."/>
            <person name="Yang H."/>
            <person name="Song W."/>
            <person name="Hou L."/>
            <person name="Xu J."/>
            <person name="Tong Z."/>
            <person name="Xu A."/>
            <person name="Yuan X."/>
            <person name="Wang W."/>
            <person name="Yang Q."/>
            <person name="Chen L."/>
            <person name="Sun Z."/>
            <person name="Wang K."/>
            <person name="Pan B."/>
            <person name="Chen J."/>
            <person name="Bao Y."/>
            <person name="Liu F."/>
            <person name="Qi X."/>
            <person name="Gang D.R."/>
            <person name="Wen J."/>
            <person name="Li J."/>
        </authorList>
    </citation>
    <scope>NUCLEOTIDE SEQUENCE</scope>
    <source>
        <strain evidence="4">Dzin_1.0</strain>
    </source>
</reference>
<reference evidence="4" key="1">
    <citation type="submission" date="2021-03" db="EMBL/GenBank/DDBJ databases">
        <authorList>
            <person name="Li Z."/>
            <person name="Yang C."/>
        </authorList>
    </citation>
    <scope>NUCLEOTIDE SEQUENCE</scope>
    <source>
        <strain evidence="4">Dzin_1.0</strain>
        <tissue evidence="4">Leaf</tissue>
    </source>
</reference>
<dbReference type="InterPro" id="IPR052072">
    <property type="entry name" value="Vascular_dev_regulator"/>
</dbReference>
<dbReference type="OrthoDB" id="681140at2759"/>
<dbReference type="PANTHER" id="PTHR16027:SF6">
    <property type="entry name" value="DILUTE DOMAIN-CONTAINING PROTEIN"/>
    <property type="match status" value="1"/>
</dbReference>
<feature type="compositionally biased region" description="Basic and acidic residues" evidence="2">
    <location>
        <begin position="134"/>
        <end position="143"/>
    </location>
</feature>
<proteinExistence type="predicted"/>
<dbReference type="PROSITE" id="PS51126">
    <property type="entry name" value="DILUTE"/>
    <property type="match status" value="1"/>
</dbReference>
<dbReference type="PANTHER" id="PTHR16027">
    <property type="entry name" value="DILUTE DOMAIN-CONTAINING PROTEIN YPR089W"/>
    <property type="match status" value="1"/>
</dbReference>
<comment type="caution">
    <text evidence="4">The sequence shown here is derived from an EMBL/GenBank/DDBJ whole genome shotgun (WGS) entry which is preliminary data.</text>
</comment>
<feature type="coiled-coil region" evidence="1">
    <location>
        <begin position="39"/>
        <end position="66"/>
    </location>
</feature>
<dbReference type="InterPro" id="IPR002710">
    <property type="entry name" value="Dilute_dom"/>
</dbReference>
<evidence type="ECO:0000256" key="1">
    <source>
        <dbReference type="SAM" id="Coils"/>
    </source>
</evidence>
<dbReference type="Proteomes" id="UP001085076">
    <property type="component" value="Miscellaneous, Linkage group lg04"/>
</dbReference>
<dbReference type="EMBL" id="JAGGNH010000004">
    <property type="protein sequence ID" value="KAJ0974115.1"/>
    <property type="molecule type" value="Genomic_DNA"/>
</dbReference>
<sequence>MAELDARRIEVLANAARLIQRQIEHTSQGRSSSFPRKATIQMQKALERLETNMSSLESENQVLWQQALVASTNEDMSEEIKSLREQDRCIGVGESVAPCSQPVEVTQPLITPQLATTEPTQPPTLLKDQSFENGHQEREESKTNTKIHGTSWDELQHIRQAVGFLTLHQKTHKTMEEITNELCPVLSVAQIYRIGTMFWDDKYGTQGLSKDVIAKMRTMMTDDSTNNNTFLLDDDSSIPFSLDDISRSVLDINLSDVEPPPLPVTELRIPFLIATAHRLRGFKPFSSLYF</sequence>
<protein>
    <recommendedName>
        <fullName evidence="3">Dilute domain-containing protein</fullName>
    </recommendedName>
</protein>
<accession>A0A9D5HF26</accession>
<name>A0A9D5HF26_9LILI</name>
<keyword evidence="1" id="KW-0175">Coiled coil</keyword>
<feature type="region of interest" description="Disordered" evidence="2">
    <location>
        <begin position="113"/>
        <end position="146"/>
    </location>
</feature>
<keyword evidence="5" id="KW-1185">Reference proteome</keyword>
<feature type="domain" description="Dilute" evidence="3">
    <location>
        <begin position="1"/>
        <end position="222"/>
    </location>
</feature>
<dbReference type="AlphaFoldDB" id="A0A9D5HF26"/>
<evidence type="ECO:0000256" key="2">
    <source>
        <dbReference type="SAM" id="MobiDB-lite"/>
    </source>
</evidence>
<evidence type="ECO:0000313" key="4">
    <source>
        <dbReference type="EMBL" id="KAJ0974115.1"/>
    </source>
</evidence>
<evidence type="ECO:0000259" key="3">
    <source>
        <dbReference type="PROSITE" id="PS51126"/>
    </source>
</evidence>
<organism evidence="4 5">
    <name type="scientific">Dioscorea zingiberensis</name>
    <dbReference type="NCBI Taxonomy" id="325984"/>
    <lineage>
        <taxon>Eukaryota</taxon>
        <taxon>Viridiplantae</taxon>
        <taxon>Streptophyta</taxon>
        <taxon>Embryophyta</taxon>
        <taxon>Tracheophyta</taxon>
        <taxon>Spermatophyta</taxon>
        <taxon>Magnoliopsida</taxon>
        <taxon>Liliopsida</taxon>
        <taxon>Dioscoreales</taxon>
        <taxon>Dioscoreaceae</taxon>
        <taxon>Dioscorea</taxon>
    </lineage>
</organism>
<evidence type="ECO:0000313" key="5">
    <source>
        <dbReference type="Proteomes" id="UP001085076"/>
    </source>
</evidence>
<gene>
    <name evidence="4" type="ORF">J5N97_016080</name>
</gene>
<dbReference type="Pfam" id="PF01843">
    <property type="entry name" value="DIL"/>
    <property type="match status" value="1"/>
</dbReference>
<dbReference type="SMART" id="SM01132">
    <property type="entry name" value="DIL"/>
    <property type="match status" value="1"/>
</dbReference>